<organism evidence="2 3">
    <name type="scientific">Cristinia sonorae</name>
    <dbReference type="NCBI Taxonomy" id="1940300"/>
    <lineage>
        <taxon>Eukaryota</taxon>
        <taxon>Fungi</taxon>
        <taxon>Dikarya</taxon>
        <taxon>Basidiomycota</taxon>
        <taxon>Agaricomycotina</taxon>
        <taxon>Agaricomycetes</taxon>
        <taxon>Agaricomycetidae</taxon>
        <taxon>Agaricales</taxon>
        <taxon>Pleurotineae</taxon>
        <taxon>Stephanosporaceae</taxon>
        <taxon>Cristinia</taxon>
    </lineage>
</organism>
<accession>A0A8K0UVD2</accession>
<dbReference type="GO" id="GO:0030163">
    <property type="term" value="P:protein catabolic process"/>
    <property type="evidence" value="ECO:0007669"/>
    <property type="project" value="TreeGrafter"/>
</dbReference>
<gene>
    <name evidence="2" type="ORF">BXZ70DRAFT_600945</name>
</gene>
<dbReference type="InterPro" id="IPR003010">
    <property type="entry name" value="C-N_Hydrolase"/>
</dbReference>
<feature type="domain" description="CN hydrolase" evidence="1">
    <location>
        <begin position="1"/>
        <end position="316"/>
    </location>
</feature>
<dbReference type="OrthoDB" id="201515at2759"/>
<comment type="caution">
    <text evidence="2">The sequence shown here is derived from an EMBL/GenBank/DDBJ whole genome shotgun (WGS) entry which is preliminary data.</text>
</comment>
<dbReference type="PANTHER" id="PTHR11750">
    <property type="entry name" value="PROTEIN N-TERMINAL AMIDASE"/>
    <property type="match status" value="1"/>
</dbReference>
<dbReference type="GO" id="GO:0070773">
    <property type="term" value="F:protein-N-terminal glutamine amidohydrolase activity"/>
    <property type="evidence" value="ECO:0007669"/>
    <property type="project" value="InterPro"/>
</dbReference>
<dbReference type="InterPro" id="IPR036526">
    <property type="entry name" value="C-N_Hydrolase_sf"/>
</dbReference>
<keyword evidence="3" id="KW-1185">Reference proteome</keyword>
<sequence length="316" mass="35007">MRVAVVQFDPKIGQVQANIASAKRLCDQITPRSVDLICLPEMCFTGYVFTDSTHITPYLEDPLTGPTSLFCRELAQRVGCYVAAGYAERLAEHETTRVKVMIEQDDEDGLIEVESVEKEVHQVGANSAVVYDPNGVNVADYRKTNLYKTDMTWAKPGTGFKTIQLPPPLNTVTLGICMDLNVHPPATWSMEGPYEIAEHCVQTNTDVLILLNAWLSPGKEEDDDESSGLDKRSWTTLNYWALRLSPLWSSEGRSDGAADAAKETTVIICNRCGEENGKTFAGTSAMFSMKRNSDRPVLLYALTERAEGVGIWDSER</sequence>
<dbReference type="AlphaFoldDB" id="A0A8K0UVD2"/>
<dbReference type="Gene3D" id="3.60.110.10">
    <property type="entry name" value="Carbon-nitrogen hydrolase"/>
    <property type="match status" value="1"/>
</dbReference>
<dbReference type="InterPro" id="IPR039703">
    <property type="entry name" value="Nta1"/>
</dbReference>
<evidence type="ECO:0000259" key="1">
    <source>
        <dbReference type="PROSITE" id="PS50263"/>
    </source>
</evidence>
<dbReference type="Pfam" id="PF00795">
    <property type="entry name" value="CN_hydrolase"/>
    <property type="match status" value="1"/>
</dbReference>
<name>A0A8K0UVD2_9AGAR</name>
<evidence type="ECO:0000313" key="3">
    <source>
        <dbReference type="Proteomes" id="UP000813824"/>
    </source>
</evidence>
<dbReference type="PANTHER" id="PTHR11750:SF26">
    <property type="entry name" value="PROTEIN N-TERMINAL AMIDASE"/>
    <property type="match status" value="1"/>
</dbReference>
<dbReference type="SUPFAM" id="SSF56317">
    <property type="entry name" value="Carbon-nitrogen hydrolase"/>
    <property type="match status" value="1"/>
</dbReference>
<evidence type="ECO:0000313" key="2">
    <source>
        <dbReference type="EMBL" id="KAH8104637.1"/>
    </source>
</evidence>
<dbReference type="GO" id="GO:0008418">
    <property type="term" value="F:protein-N-terminal asparagine amidohydrolase activity"/>
    <property type="evidence" value="ECO:0007669"/>
    <property type="project" value="InterPro"/>
</dbReference>
<dbReference type="Proteomes" id="UP000813824">
    <property type="component" value="Unassembled WGS sequence"/>
</dbReference>
<dbReference type="PROSITE" id="PS50263">
    <property type="entry name" value="CN_HYDROLASE"/>
    <property type="match status" value="1"/>
</dbReference>
<keyword evidence="2" id="KW-0378">Hydrolase</keyword>
<proteinExistence type="predicted"/>
<dbReference type="EMBL" id="JAEVFJ010000005">
    <property type="protein sequence ID" value="KAH8104637.1"/>
    <property type="molecule type" value="Genomic_DNA"/>
</dbReference>
<reference evidence="2" key="1">
    <citation type="journal article" date="2021" name="New Phytol.">
        <title>Evolutionary innovations through gain and loss of genes in the ectomycorrhizal Boletales.</title>
        <authorList>
            <person name="Wu G."/>
            <person name="Miyauchi S."/>
            <person name="Morin E."/>
            <person name="Kuo A."/>
            <person name="Drula E."/>
            <person name="Varga T."/>
            <person name="Kohler A."/>
            <person name="Feng B."/>
            <person name="Cao Y."/>
            <person name="Lipzen A."/>
            <person name="Daum C."/>
            <person name="Hundley H."/>
            <person name="Pangilinan J."/>
            <person name="Johnson J."/>
            <person name="Barry K."/>
            <person name="LaButti K."/>
            <person name="Ng V."/>
            <person name="Ahrendt S."/>
            <person name="Min B."/>
            <person name="Choi I.G."/>
            <person name="Park H."/>
            <person name="Plett J.M."/>
            <person name="Magnuson J."/>
            <person name="Spatafora J.W."/>
            <person name="Nagy L.G."/>
            <person name="Henrissat B."/>
            <person name="Grigoriev I.V."/>
            <person name="Yang Z.L."/>
            <person name="Xu J."/>
            <person name="Martin F.M."/>
        </authorList>
    </citation>
    <scope>NUCLEOTIDE SEQUENCE</scope>
    <source>
        <strain evidence="2">KKN 215</strain>
    </source>
</reference>
<protein>
    <submittedName>
        <fullName evidence="2">Carbon-nitrogen hydrolase</fullName>
    </submittedName>
</protein>